<sequence>METEQSTLQGIWLPLVTPFRDGALDETSLRRMLRHYAAEPIDGLILAATTGEGMTLDEAEVERLVAVSAEELARIGRPLPIFLGISGSYTRQVAAELAHTASWPIQGYLITCPYYTRPSQEGLRRHFSALAEATDKPILIYNIPYRTGVNLRNEAMLELARHPRIIGVKDCSADPAQSFDLTCRRPSGFAVLTGEDPFFYSALTQGADGGILASAHVRTRDFADVREKLLCGDQPGALADWRRLADLPPLLFAEPSPAPIKHWLWRAGLIDSPEVRLPMTEVSEGLAARIDREIERIR</sequence>
<feature type="binding site" evidence="12">
    <location>
        <position position="211"/>
    </location>
    <ligand>
        <name>pyruvate</name>
        <dbReference type="ChEBI" id="CHEBI:15361"/>
    </ligand>
</feature>
<evidence type="ECO:0000313" key="14">
    <source>
        <dbReference type="EMBL" id="MBS7810876.1"/>
    </source>
</evidence>
<keyword evidence="10 12" id="KW-0704">Schiff base</keyword>
<gene>
    <name evidence="12 14" type="primary">dapA</name>
    <name evidence="14" type="ORF">KHU32_07990</name>
</gene>
<comment type="caution">
    <text evidence="12">Was originally thought to be a dihydrodipicolinate synthase (DHDPS), catalyzing the condensation of (S)-aspartate-beta-semialdehyde [(S)-ASA] and pyruvate to dihydrodipicolinate (DHDP). However, it was shown in E.coli that the product of the enzymatic reaction is not dihydrodipicolinate but in fact (4S)-4-hydroxy-2,3,4,5-tetrahydro-(2S)-dipicolinic acid (HTPA), and that the consecutive dehydration reaction leading to DHDP is not spontaneous but catalyzed by DapB.</text>
</comment>
<dbReference type="Gene3D" id="3.20.20.70">
    <property type="entry name" value="Aldolase class I"/>
    <property type="match status" value="1"/>
</dbReference>
<feature type="active site" description="Proton donor/acceptor" evidence="12">
    <location>
        <position position="141"/>
    </location>
</feature>
<dbReference type="PROSITE" id="PS00666">
    <property type="entry name" value="DHDPS_2"/>
    <property type="match status" value="1"/>
</dbReference>
<comment type="function">
    <text evidence="1 12">Catalyzes the condensation of (S)-aspartate-beta-semialdehyde [(S)-ASA] and pyruvate to 4-hydroxy-tetrahydrodipicolinate (HTPA).</text>
</comment>
<evidence type="ECO:0000256" key="6">
    <source>
        <dbReference type="ARBA" id="ARBA00022605"/>
    </source>
</evidence>
<comment type="catalytic activity">
    <reaction evidence="11 12">
        <text>L-aspartate 4-semialdehyde + pyruvate = (2S,4S)-4-hydroxy-2,3,4,5-tetrahydrodipicolinate + H2O + H(+)</text>
        <dbReference type="Rhea" id="RHEA:34171"/>
        <dbReference type="ChEBI" id="CHEBI:15361"/>
        <dbReference type="ChEBI" id="CHEBI:15377"/>
        <dbReference type="ChEBI" id="CHEBI:15378"/>
        <dbReference type="ChEBI" id="CHEBI:67139"/>
        <dbReference type="ChEBI" id="CHEBI:537519"/>
        <dbReference type="EC" id="4.3.3.7"/>
    </reaction>
</comment>
<comment type="similarity">
    <text evidence="3 12 13">Belongs to the DapA family.</text>
</comment>
<dbReference type="SUPFAM" id="SSF51569">
    <property type="entry name" value="Aldolase"/>
    <property type="match status" value="1"/>
</dbReference>
<protein>
    <recommendedName>
        <fullName evidence="4 12">4-hydroxy-tetrahydrodipicolinate synthase</fullName>
        <shortName evidence="12">HTPA synthase</shortName>
        <ecNumber evidence="4 12">4.3.3.7</ecNumber>
    </recommendedName>
</protein>
<dbReference type="Proteomes" id="UP000766336">
    <property type="component" value="Unassembled WGS sequence"/>
</dbReference>
<keyword evidence="9 12" id="KW-0456">Lyase</keyword>
<dbReference type="EC" id="4.3.3.7" evidence="4 12"/>
<dbReference type="PIRSF" id="PIRSF001365">
    <property type="entry name" value="DHDPS"/>
    <property type="match status" value="1"/>
</dbReference>
<reference evidence="14 15" key="1">
    <citation type="submission" date="2021-05" db="EMBL/GenBank/DDBJ databases">
        <title>Roseococcus sp. XZZS9, whole genome shotgun sequencing project.</title>
        <authorList>
            <person name="Zhao G."/>
            <person name="Shen L."/>
        </authorList>
    </citation>
    <scope>NUCLEOTIDE SEQUENCE [LARGE SCALE GENOMIC DNA]</scope>
    <source>
        <strain evidence="14 15">XZZS9</strain>
    </source>
</reference>
<evidence type="ECO:0000256" key="13">
    <source>
        <dbReference type="PIRNR" id="PIRNR001365"/>
    </source>
</evidence>
<dbReference type="GO" id="GO:0008840">
    <property type="term" value="F:4-hydroxy-tetrahydrodipicolinate synthase activity"/>
    <property type="evidence" value="ECO:0007669"/>
    <property type="project" value="UniProtKB-EC"/>
</dbReference>
<proteinExistence type="inferred from homology"/>
<keyword evidence="5 12" id="KW-0963">Cytoplasm</keyword>
<comment type="caution">
    <text evidence="14">The sequence shown here is derived from an EMBL/GenBank/DDBJ whole genome shotgun (WGS) entry which is preliminary data.</text>
</comment>
<dbReference type="NCBIfam" id="TIGR00674">
    <property type="entry name" value="dapA"/>
    <property type="match status" value="1"/>
</dbReference>
<evidence type="ECO:0000256" key="3">
    <source>
        <dbReference type="ARBA" id="ARBA00007592"/>
    </source>
</evidence>
<keyword evidence="7 12" id="KW-0220">Diaminopimelate biosynthesis</keyword>
<evidence type="ECO:0000256" key="4">
    <source>
        <dbReference type="ARBA" id="ARBA00012086"/>
    </source>
</evidence>
<evidence type="ECO:0000256" key="10">
    <source>
        <dbReference type="ARBA" id="ARBA00023270"/>
    </source>
</evidence>
<dbReference type="PANTHER" id="PTHR12128">
    <property type="entry name" value="DIHYDRODIPICOLINATE SYNTHASE"/>
    <property type="match status" value="1"/>
</dbReference>
<name>A0ABS5QAZ5_9PROT</name>
<accession>A0ABS5QAZ5</accession>
<evidence type="ECO:0000256" key="2">
    <source>
        <dbReference type="ARBA" id="ARBA00005120"/>
    </source>
</evidence>
<keyword evidence="6 12" id="KW-0028">Amino-acid biosynthesis</keyword>
<evidence type="ECO:0000256" key="5">
    <source>
        <dbReference type="ARBA" id="ARBA00022490"/>
    </source>
</evidence>
<keyword evidence="15" id="KW-1185">Reference proteome</keyword>
<evidence type="ECO:0000256" key="12">
    <source>
        <dbReference type="HAMAP-Rule" id="MF_00418"/>
    </source>
</evidence>
<keyword evidence="8 12" id="KW-0457">Lysine biosynthesis</keyword>
<dbReference type="RefSeq" id="WP_213669467.1">
    <property type="nucleotide sequence ID" value="NZ_JAHCDA010000001.1"/>
</dbReference>
<feature type="binding site" evidence="12">
    <location>
        <position position="50"/>
    </location>
    <ligand>
        <name>pyruvate</name>
        <dbReference type="ChEBI" id="CHEBI:15361"/>
    </ligand>
</feature>
<dbReference type="InterPro" id="IPR020625">
    <property type="entry name" value="Schiff_base-form_aldolases_AS"/>
</dbReference>
<evidence type="ECO:0000256" key="8">
    <source>
        <dbReference type="ARBA" id="ARBA00023154"/>
    </source>
</evidence>
<evidence type="ECO:0000256" key="1">
    <source>
        <dbReference type="ARBA" id="ARBA00003294"/>
    </source>
</evidence>
<dbReference type="CDD" id="cd00950">
    <property type="entry name" value="DHDPS"/>
    <property type="match status" value="1"/>
</dbReference>
<dbReference type="PRINTS" id="PR00146">
    <property type="entry name" value="DHPICSNTHASE"/>
</dbReference>
<comment type="subunit">
    <text evidence="12">Homotetramer; dimer of dimers.</text>
</comment>
<organism evidence="14 15">
    <name type="scientific">Roseococcus pinisoli</name>
    <dbReference type="NCBI Taxonomy" id="2835040"/>
    <lineage>
        <taxon>Bacteria</taxon>
        <taxon>Pseudomonadati</taxon>
        <taxon>Pseudomonadota</taxon>
        <taxon>Alphaproteobacteria</taxon>
        <taxon>Acetobacterales</taxon>
        <taxon>Roseomonadaceae</taxon>
        <taxon>Roseococcus</taxon>
    </lineage>
</organism>
<comment type="pathway">
    <text evidence="2 12">Amino-acid biosynthesis; L-lysine biosynthesis via DAP pathway; (S)-tetrahydrodipicolinate from L-aspartate: step 3/4.</text>
</comment>
<dbReference type="HAMAP" id="MF_00418">
    <property type="entry name" value="DapA"/>
    <property type="match status" value="1"/>
</dbReference>
<dbReference type="PANTHER" id="PTHR12128:SF66">
    <property type="entry name" value="4-HYDROXY-2-OXOGLUTARATE ALDOLASE, MITOCHONDRIAL"/>
    <property type="match status" value="1"/>
</dbReference>
<feature type="site" description="Part of a proton relay during catalysis" evidence="12">
    <location>
        <position position="115"/>
    </location>
</feature>
<dbReference type="SMART" id="SM01130">
    <property type="entry name" value="DHDPS"/>
    <property type="match status" value="1"/>
</dbReference>
<evidence type="ECO:0000256" key="9">
    <source>
        <dbReference type="ARBA" id="ARBA00023239"/>
    </source>
</evidence>
<comment type="subcellular location">
    <subcellularLocation>
        <location evidence="12">Cytoplasm</location>
    </subcellularLocation>
</comment>
<dbReference type="Pfam" id="PF00701">
    <property type="entry name" value="DHDPS"/>
    <property type="match status" value="1"/>
</dbReference>
<evidence type="ECO:0000256" key="7">
    <source>
        <dbReference type="ARBA" id="ARBA00022915"/>
    </source>
</evidence>
<dbReference type="InterPro" id="IPR002220">
    <property type="entry name" value="DapA-like"/>
</dbReference>
<feature type="active site" description="Schiff-base intermediate with substrate" evidence="12">
    <location>
        <position position="169"/>
    </location>
</feature>
<dbReference type="EMBL" id="JAHCDA010000001">
    <property type="protein sequence ID" value="MBS7810876.1"/>
    <property type="molecule type" value="Genomic_DNA"/>
</dbReference>
<dbReference type="InterPro" id="IPR013785">
    <property type="entry name" value="Aldolase_TIM"/>
</dbReference>
<evidence type="ECO:0000313" key="15">
    <source>
        <dbReference type="Proteomes" id="UP000766336"/>
    </source>
</evidence>
<dbReference type="InterPro" id="IPR005263">
    <property type="entry name" value="DapA"/>
</dbReference>
<feature type="site" description="Part of a proton relay during catalysis" evidence="12">
    <location>
        <position position="49"/>
    </location>
</feature>
<evidence type="ECO:0000256" key="11">
    <source>
        <dbReference type="ARBA" id="ARBA00047836"/>
    </source>
</evidence>